<feature type="domain" description="25S rRNA (uridine-N(3))-methyltransferase BMT5-like" evidence="3">
    <location>
        <begin position="98"/>
        <end position="303"/>
    </location>
</feature>
<dbReference type="Proteomes" id="UP000095728">
    <property type="component" value="Unassembled WGS sequence"/>
</dbReference>
<reference evidence="5" key="1">
    <citation type="journal article" date="2016" name="Genome Announc.">
        <title>Genome sequences of three species of Hanseniaspora isolated from spontaneous wine fermentations.</title>
        <authorList>
            <person name="Sternes P.R."/>
            <person name="Lee D."/>
            <person name="Kutyna D.R."/>
            <person name="Borneman A.R."/>
        </authorList>
    </citation>
    <scope>NUCLEOTIDE SEQUENCE [LARGE SCALE GENOMIC DNA]</scope>
    <source>
        <strain evidence="5">AWRI3579</strain>
    </source>
</reference>
<evidence type="ECO:0000256" key="1">
    <source>
        <dbReference type="SAM" id="Coils"/>
    </source>
</evidence>
<dbReference type="GO" id="GO:0070042">
    <property type="term" value="F:rRNA (uridine-N3-)-methyltransferase activity"/>
    <property type="evidence" value="ECO:0007669"/>
    <property type="project" value="InterPro"/>
</dbReference>
<keyword evidence="4" id="KW-0489">Methyltransferase</keyword>
<feature type="region of interest" description="Disordered" evidence="2">
    <location>
        <begin position="325"/>
        <end position="351"/>
    </location>
</feature>
<gene>
    <name evidence="4" type="ORF">AWRI3579_g858</name>
</gene>
<evidence type="ECO:0000313" key="5">
    <source>
        <dbReference type="Proteomes" id="UP000095728"/>
    </source>
</evidence>
<evidence type="ECO:0000313" key="4">
    <source>
        <dbReference type="EMBL" id="OEJ88638.1"/>
    </source>
</evidence>
<dbReference type="PANTHER" id="PTHR11538:SF26">
    <property type="entry name" value="FERREDOXIN-FOLD ANTICODON-BINDING DOMAIN-CONTAINING PROTEIN 1"/>
    <property type="match status" value="1"/>
</dbReference>
<dbReference type="OrthoDB" id="273345at2759"/>
<keyword evidence="1" id="KW-0175">Coiled coil</keyword>
<sequence length="351" mass="40381">MARKLKGKITGKGLKSMLLQHQHVEQLNKQKAAKVENKLQLKEQKKKKQTGQAKKEKILALKAGISGADGSSKTIPSSTFHSSMDKKFIPFERNSTLMMVGEGDFSFARSLIANDYIQSENLIVTSFDNSVKELELKYPHTFKNNYDFLNEHKVAMFFKIDATNLIKSFKMSKRQPWTKILPSFSLKKLDYIMFNFPHNGKGIKDQDRNIAEHQRLMAVFFQSCLDFFKLINTRKDNKCLAGYAVSTNEKFYTPVGKVIVSVFDGEPYNSWQIKVLGKTNGGWKVDRSNKFQWENYPEYHHKRTNSEMDTTKPAAERPARLYVFEIPSGKSKKNGHPQKKKQNNDNESDSE</sequence>
<name>A0A1E5RP47_9ASCO</name>
<dbReference type="AlphaFoldDB" id="A0A1E5RP47"/>
<dbReference type="FunCoup" id="A0A1E5RP47">
    <property type="interactions" value="253"/>
</dbReference>
<keyword evidence="4" id="KW-0808">Transferase</keyword>
<keyword evidence="5" id="KW-1185">Reference proteome</keyword>
<comment type="caution">
    <text evidence="4">The sequence shown here is derived from an EMBL/GenBank/DDBJ whole genome shotgun (WGS) entry which is preliminary data.</text>
</comment>
<dbReference type="GO" id="GO:0005737">
    <property type="term" value="C:cytoplasm"/>
    <property type="evidence" value="ECO:0007669"/>
    <property type="project" value="TreeGrafter"/>
</dbReference>
<dbReference type="GO" id="GO:0070475">
    <property type="term" value="P:rRNA base methylation"/>
    <property type="evidence" value="ECO:0007669"/>
    <property type="project" value="InterPro"/>
</dbReference>
<dbReference type="Pfam" id="PF10354">
    <property type="entry name" value="BMT5-like"/>
    <property type="match status" value="1"/>
</dbReference>
<evidence type="ECO:0000256" key="2">
    <source>
        <dbReference type="SAM" id="MobiDB-lite"/>
    </source>
</evidence>
<proteinExistence type="predicted"/>
<feature type="coiled-coil region" evidence="1">
    <location>
        <begin position="24"/>
        <end position="52"/>
    </location>
</feature>
<feature type="compositionally biased region" description="Basic residues" evidence="2">
    <location>
        <begin position="330"/>
        <end position="341"/>
    </location>
</feature>
<accession>A0A1E5RP47</accession>
<dbReference type="InterPro" id="IPR019446">
    <property type="entry name" value="BMT5-like"/>
</dbReference>
<protein>
    <submittedName>
        <fullName evidence="4">25S rRNA (Uridine(2634)-N(3))-methyltransferase</fullName>
    </submittedName>
</protein>
<evidence type="ECO:0000259" key="3">
    <source>
        <dbReference type="Pfam" id="PF10354"/>
    </source>
</evidence>
<dbReference type="STRING" id="56408.A0A1E5RP47"/>
<organism evidence="4 5">
    <name type="scientific">Hanseniaspora osmophila</name>
    <dbReference type="NCBI Taxonomy" id="56408"/>
    <lineage>
        <taxon>Eukaryota</taxon>
        <taxon>Fungi</taxon>
        <taxon>Dikarya</taxon>
        <taxon>Ascomycota</taxon>
        <taxon>Saccharomycotina</taxon>
        <taxon>Saccharomycetes</taxon>
        <taxon>Saccharomycodales</taxon>
        <taxon>Saccharomycodaceae</taxon>
        <taxon>Hanseniaspora</taxon>
    </lineage>
</organism>
<dbReference type="EMBL" id="LPNM01000005">
    <property type="protein sequence ID" value="OEJ88638.1"/>
    <property type="molecule type" value="Genomic_DNA"/>
</dbReference>
<dbReference type="PANTHER" id="PTHR11538">
    <property type="entry name" value="PHENYLALANYL-TRNA SYNTHETASE"/>
    <property type="match status" value="1"/>
</dbReference>
<dbReference type="InParanoid" id="A0A1E5RP47"/>